<sequence>MVYCIVLLDKGFALMAENSWRCYILLLLYPKYCYHLSH</sequence>
<organism evidence="1">
    <name type="scientific">Arundo donax</name>
    <name type="common">Giant reed</name>
    <name type="synonym">Donax arundinaceus</name>
    <dbReference type="NCBI Taxonomy" id="35708"/>
    <lineage>
        <taxon>Eukaryota</taxon>
        <taxon>Viridiplantae</taxon>
        <taxon>Streptophyta</taxon>
        <taxon>Embryophyta</taxon>
        <taxon>Tracheophyta</taxon>
        <taxon>Spermatophyta</taxon>
        <taxon>Magnoliopsida</taxon>
        <taxon>Liliopsida</taxon>
        <taxon>Poales</taxon>
        <taxon>Poaceae</taxon>
        <taxon>PACMAD clade</taxon>
        <taxon>Arundinoideae</taxon>
        <taxon>Arundineae</taxon>
        <taxon>Arundo</taxon>
    </lineage>
</organism>
<dbReference type="EMBL" id="GBRH01271040">
    <property type="protein sequence ID" value="JAD26855.1"/>
    <property type="molecule type" value="Transcribed_RNA"/>
</dbReference>
<accession>A0A0A8YPT6</accession>
<reference evidence="1" key="1">
    <citation type="submission" date="2014-09" db="EMBL/GenBank/DDBJ databases">
        <authorList>
            <person name="Magalhaes I.L.F."/>
            <person name="Oliveira U."/>
            <person name="Santos F.R."/>
            <person name="Vidigal T.H.D.A."/>
            <person name="Brescovit A.D."/>
            <person name="Santos A.J."/>
        </authorList>
    </citation>
    <scope>NUCLEOTIDE SEQUENCE</scope>
    <source>
        <tissue evidence="1">Shoot tissue taken approximately 20 cm above the soil surface</tissue>
    </source>
</reference>
<protein>
    <submittedName>
        <fullName evidence="1">Uncharacterized protein</fullName>
    </submittedName>
</protein>
<proteinExistence type="predicted"/>
<evidence type="ECO:0000313" key="1">
    <source>
        <dbReference type="EMBL" id="JAD26855.1"/>
    </source>
</evidence>
<dbReference type="AlphaFoldDB" id="A0A0A8YPT6"/>
<reference evidence="1" key="2">
    <citation type="journal article" date="2015" name="Data Brief">
        <title>Shoot transcriptome of the giant reed, Arundo donax.</title>
        <authorList>
            <person name="Barrero R.A."/>
            <person name="Guerrero F.D."/>
            <person name="Moolhuijzen P."/>
            <person name="Goolsby J.A."/>
            <person name="Tidwell J."/>
            <person name="Bellgard S.E."/>
            <person name="Bellgard M.I."/>
        </authorList>
    </citation>
    <scope>NUCLEOTIDE SEQUENCE</scope>
    <source>
        <tissue evidence="1">Shoot tissue taken approximately 20 cm above the soil surface</tissue>
    </source>
</reference>
<name>A0A0A8YPT6_ARUDO</name>